<accession>A0A1G2U1Q0</accession>
<evidence type="ECO:0000313" key="3">
    <source>
        <dbReference type="EMBL" id="OHB03456.1"/>
    </source>
</evidence>
<dbReference type="PANTHER" id="PTHR12526">
    <property type="entry name" value="GLYCOSYLTRANSFERASE"/>
    <property type="match status" value="1"/>
</dbReference>
<reference evidence="3 4" key="1">
    <citation type="journal article" date="2016" name="Nat. Commun.">
        <title>Thousands of microbial genomes shed light on interconnected biogeochemical processes in an aquifer system.</title>
        <authorList>
            <person name="Anantharaman K."/>
            <person name="Brown C.T."/>
            <person name="Hug L.A."/>
            <person name="Sharon I."/>
            <person name="Castelle C.J."/>
            <person name="Probst A.J."/>
            <person name="Thomas B.C."/>
            <person name="Singh A."/>
            <person name="Wilkins M.J."/>
            <person name="Karaoz U."/>
            <person name="Brodie E.L."/>
            <person name="Williams K.H."/>
            <person name="Hubbard S.S."/>
            <person name="Banfield J.F."/>
        </authorList>
    </citation>
    <scope>NUCLEOTIDE SEQUENCE [LARGE SCALE GENOMIC DNA]</scope>
</reference>
<proteinExistence type="predicted"/>
<feature type="domain" description="Glycosyl transferase family 1" evidence="1">
    <location>
        <begin position="166"/>
        <end position="335"/>
    </location>
</feature>
<dbReference type="AlphaFoldDB" id="A0A1G2U1Q0"/>
<organism evidence="3 4">
    <name type="scientific">Candidatus Zambryskibacteria bacterium RIFCSPLOWO2_01_FULL_45_21</name>
    <dbReference type="NCBI Taxonomy" id="1802761"/>
    <lineage>
        <taxon>Bacteria</taxon>
        <taxon>Candidatus Zambryskiibacteriota</taxon>
    </lineage>
</organism>
<name>A0A1G2U1Q0_9BACT</name>
<dbReference type="CDD" id="cd03801">
    <property type="entry name" value="GT4_PimA-like"/>
    <property type="match status" value="1"/>
</dbReference>
<evidence type="ECO:0000313" key="4">
    <source>
        <dbReference type="Proteomes" id="UP000176800"/>
    </source>
</evidence>
<dbReference type="Pfam" id="PF13439">
    <property type="entry name" value="Glyco_transf_4"/>
    <property type="match status" value="1"/>
</dbReference>
<dbReference type="InterPro" id="IPR028098">
    <property type="entry name" value="Glyco_trans_4-like_N"/>
</dbReference>
<evidence type="ECO:0000259" key="2">
    <source>
        <dbReference type="Pfam" id="PF13439"/>
    </source>
</evidence>
<dbReference type="SUPFAM" id="SSF53756">
    <property type="entry name" value="UDP-Glycosyltransferase/glycogen phosphorylase"/>
    <property type="match status" value="1"/>
</dbReference>
<dbReference type="Proteomes" id="UP000176800">
    <property type="component" value="Unassembled WGS sequence"/>
</dbReference>
<evidence type="ECO:0000259" key="1">
    <source>
        <dbReference type="Pfam" id="PF00534"/>
    </source>
</evidence>
<dbReference type="Pfam" id="PF00534">
    <property type="entry name" value="Glycos_transf_1"/>
    <property type="match status" value="1"/>
</dbReference>
<sequence>MLINQTAGGGAENVFMMQYRYFISIGMQVFLGTTACSDMKEKEEFYNVGFKSVFDIGGYRRLINFIKSRDIRIVYSTLDLSIFVSRVVALFCPQLVVVIRESGMAYRKSLFLKISDVIFNARVSAIVAVSREVADSLLYYQPFYKQKIEVISNGATPSMSVEEIIKLRKAKKVSNDTFTIINVGSMNGDNKGQDGLIRLAAYIKNHLPNLRYRLLLVGNGSRRSEFEKLVSVLGLEAQISFQGFASGGKLKELYLYSDVFILNSANEGCPNVILEAMSYALPVIATPVGSISALIIPEETGWVVKRNDFAMMTDKVKLLIGDPGNMYRTGEAGYRHLVSNFNFSRQTNKIIELFTT</sequence>
<dbReference type="PANTHER" id="PTHR12526:SF630">
    <property type="entry name" value="GLYCOSYLTRANSFERASE"/>
    <property type="match status" value="1"/>
</dbReference>
<comment type="caution">
    <text evidence="3">The sequence shown here is derived from an EMBL/GenBank/DDBJ whole genome shotgun (WGS) entry which is preliminary data.</text>
</comment>
<protein>
    <submittedName>
        <fullName evidence="3">Uncharacterized protein</fullName>
    </submittedName>
</protein>
<dbReference type="GO" id="GO:0016757">
    <property type="term" value="F:glycosyltransferase activity"/>
    <property type="evidence" value="ECO:0007669"/>
    <property type="project" value="InterPro"/>
</dbReference>
<gene>
    <name evidence="3" type="ORF">A3B14_02915</name>
</gene>
<dbReference type="EMBL" id="MHWE01000018">
    <property type="protein sequence ID" value="OHB03456.1"/>
    <property type="molecule type" value="Genomic_DNA"/>
</dbReference>
<dbReference type="InterPro" id="IPR001296">
    <property type="entry name" value="Glyco_trans_1"/>
</dbReference>
<dbReference type="Gene3D" id="3.40.50.2000">
    <property type="entry name" value="Glycogen Phosphorylase B"/>
    <property type="match status" value="2"/>
</dbReference>
<feature type="domain" description="Glycosyltransferase subfamily 4-like N-terminal" evidence="2">
    <location>
        <begin position="9"/>
        <end position="155"/>
    </location>
</feature>